<keyword evidence="2" id="KW-0479">Metal-binding</keyword>
<keyword evidence="4" id="KW-0862">Zinc</keyword>
<feature type="region of interest" description="Disordered" evidence="5">
    <location>
        <begin position="1401"/>
        <end position="1431"/>
    </location>
</feature>
<dbReference type="InterPro" id="IPR034732">
    <property type="entry name" value="EPHD"/>
</dbReference>
<feature type="compositionally biased region" description="Acidic residues" evidence="5">
    <location>
        <begin position="1664"/>
        <end position="1674"/>
    </location>
</feature>
<feature type="region of interest" description="Disordered" evidence="5">
    <location>
        <begin position="867"/>
        <end position="887"/>
    </location>
</feature>
<feature type="compositionally biased region" description="Low complexity" evidence="5">
    <location>
        <begin position="431"/>
        <end position="445"/>
    </location>
</feature>
<name>A0AAD9DXT3_9TELE</name>
<feature type="compositionally biased region" description="Polar residues" evidence="5">
    <location>
        <begin position="350"/>
        <end position="398"/>
    </location>
</feature>
<protein>
    <recommendedName>
        <fullName evidence="6">PHD-type domain-containing protein</fullName>
    </recommendedName>
</protein>
<dbReference type="PROSITE" id="PS51805">
    <property type="entry name" value="EPHD"/>
    <property type="match status" value="1"/>
</dbReference>
<feature type="compositionally biased region" description="Low complexity" evidence="5">
    <location>
        <begin position="1172"/>
        <end position="1212"/>
    </location>
</feature>
<feature type="compositionally biased region" description="Basic residues" evidence="5">
    <location>
        <begin position="1075"/>
        <end position="1087"/>
    </location>
</feature>
<evidence type="ECO:0000313" key="7">
    <source>
        <dbReference type="EMBL" id="KAK1799455.1"/>
    </source>
</evidence>
<dbReference type="InterPro" id="IPR013083">
    <property type="entry name" value="Znf_RING/FYVE/PHD"/>
</dbReference>
<feature type="compositionally biased region" description="Low complexity" evidence="5">
    <location>
        <begin position="1222"/>
        <end position="1236"/>
    </location>
</feature>
<evidence type="ECO:0000256" key="1">
    <source>
        <dbReference type="ARBA" id="ARBA00022553"/>
    </source>
</evidence>
<keyword evidence="3" id="KW-0863">Zinc-finger</keyword>
<feature type="region of interest" description="Disordered" evidence="5">
    <location>
        <begin position="665"/>
        <end position="715"/>
    </location>
</feature>
<dbReference type="EMBL" id="JAROKS010000012">
    <property type="protein sequence ID" value="KAK1799455.1"/>
    <property type="molecule type" value="Genomic_DNA"/>
</dbReference>
<dbReference type="Proteomes" id="UP001239994">
    <property type="component" value="Unassembled WGS sequence"/>
</dbReference>
<dbReference type="GO" id="GO:0006357">
    <property type="term" value="P:regulation of transcription by RNA polymerase II"/>
    <property type="evidence" value="ECO:0007669"/>
    <property type="project" value="TreeGrafter"/>
</dbReference>
<feature type="region of interest" description="Disordered" evidence="5">
    <location>
        <begin position="289"/>
        <end position="398"/>
    </location>
</feature>
<feature type="region of interest" description="Disordered" evidence="5">
    <location>
        <begin position="929"/>
        <end position="1129"/>
    </location>
</feature>
<feature type="region of interest" description="Disordered" evidence="5">
    <location>
        <begin position="1589"/>
        <end position="1612"/>
    </location>
</feature>
<feature type="region of interest" description="Disordered" evidence="5">
    <location>
        <begin position="573"/>
        <end position="608"/>
    </location>
</feature>
<dbReference type="GO" id="GO:0008270">
    <property type="term" value="F:zinc ion binding"/>
    <property type="evidence" value="ECO:0007669"/>
    <property type="project" value="UniProtKB-KW"/>
</dbReference>
<evidence type="ECO:0000256" key="4">
    <source>
        <dbReference type="ARBA" id="ARBA00022833"/>
    </source>
</evidence>
<feature type="region of interest" description="Disordered" evidence="5">
    <location>
        <begin position="196"/>
        <end position="215"/>
    </location>
</feature>
<gene>
    <name evidence="7" type="ORF">P4O66_007681</name>
</gene>
<dbReference type="GO" id="GO:0005634">
    <property type="term" value="C:nucleus"/>
    <property type="evidence" value="ECO:0007669"/>
    <property type="project" value="TreeGrafter"/>
</dbReference>
<feature type="region of interest" description="Disordered" evidence="5">
    <location>
        <begin position="425"/>
        <end position="510"/>
    </location>
</feature>
<keyword evidence="1" id="KW-0597">Phosphoprotein</keyword>
<evidence type="ECO:0000313" key="8">
    <source>
        <dbReference type="Proteomes" id="UP001239994"/>
    </source>
</evidence>
<evidence type="ECO:0000256" key="5">
    <source>
        <dbReference type="SAM" id="MobiDB-lite"/>
    </source>
</evidence>
<sequence length="2100" mass="230004">MFCCLIQQAHAHSPSRSSKLSLCFGTHTSAHPRTEARERKRANGWRCGGRAPPGPAPLPPPRAGAAEVPPRGVSGAPERLVLMKVTAGPTAAGKARQHAHCRGVAMPTAPPPGIQTLLPSPLAGAMQSFRERSGFHGNQHCYQQEPHELSRLESYRHHHGQAGQGYEAHSLAAAGMPVAAGSKDCYGQQTYPSYSGGSAQTKKPYRGGKAQSQHLQAGYSGHVSSGYSAQYVSEGHLQQKWEEPAQMAQYEQDMVGRLEPGISGSTQYLEQNLLTISQSQCHLPSAPVYTSAHQQGHPSNPTPSPLMYPQSHLHFPQHSQPASSTSSSYMEKCNPIPHGYKSGYGMPPNAQYSRQLGNHSSLKQSGYRPQNNYGYQQPPSRTGFEQQAPLQGIPNTPESLQKFQHYNQPQQNYCISDISVRSPEQYYQNCSPSSSHSPARSVGRSPSYSSTPSPLMPNPDTFQYGQAINPAVSSSSAALQDQSMLMPPHTHPSPSVNHQSQSYSSSMKDRFSEKLLSNPSLWSLNALTSQVENISNNVQQLLLSEALLANKKCSKRNQPKKGEDYRGQVRAMEDSSCPDSQHGPLPTDPYGTARGMPADLQEGGYSSSTEDQMERSYYYFGQGKGPTQVSAHSQLTLDTVSTCSMNSTDDMSIRSGDSVRSLQSAVSEDNLSCDPRVQRVPFGEEQNSSLRSITDEKSPISVTVPSPMKQENNSPLDIKRSESSLRENFEKSAWTERMANEKETGKRKFSPEHEFKGGIIEVAEKQQEWSEDKKCPSLFHKINKVVSEESYDYEIEDTVYQDLKNKYEAEERDLEKDCGLLDMSLKGNGDSEIKSEMFKSESQPTVESPVTTSLAISRDIFESNKYLPRKEENSDAPHLISQSESSEERLLVSERLDSFEEQQSVSSHPATELREKRCLSLIEEVINNKAKPEEPHAEACNNAGEVGGARLGSTETVETAVHDTAHRSSERRSAICDTAPQSHSVKNGFSALNEKTTPQTQARDHIDRSDAKVLEPDSPQLPGKSILHSAPSWADTPPSPQKGDGDIEPGISCPSAVTPSAKPEPLSPSALPRLLGRKHARGRRRLIHSNGGIRRQMSVEGDGAPPSPQKPSIPSSNSALFPDHMGTAQLDISSQTTKFLTDGCLPSRMCTRSFGSQTGPKVCSQERRKPGPKTSSKPGPKPGPKLGLKPGPKPGLKSAPKPGLKPGTKPGQKPSPKPGPKPGLKSGPRPGSKPGTKPGPKPGAVPSVKLGPKSGPKPAAIPALKPSPKPGSKPTEGGIPKGPGRPRGLASKIKPMKHEDNVQTITEHIKDTGSINESTEQQENTAVTLDTVVSTNVDSTAGSTLETALDTTSVKSVAKEQKTMVLRSRKQTQRKFTEDIEKERMTSAEALAMKLTETPIQEVAQPCENQTSDLKPSNREDSCTDSLSQPNEEIVSVSIKRKSSLHSPDPVKKKKNVKVSLTTTQEPPLQTTLVGARASRGRRKRGHKLEPSICSILAKDNPPPEDISDTPCVPPQCPTKTKYLPPRKGRGLKYEALVQKITSPASKKQLLTVQPDVPEQATLKPAPEPQVTEHREIGITPKVAIEEGESAVSIEESPDTAFIQTPRKKRKKWATMEKAETPDMAPATGSLIINTPRLAKQRAIKNNHEMHLKQRKRRKGSELMESEPLVEEQEQIQTSVVMPPAELPPSPPAGSSPFLENERPPAEISSTITKPKRGRRPSFKKKQEEGQPMDKDESLKVKKKPGPKKKIQQNSNVIKLIVKGLKTKSRKERIPTVKGKLSDFLTTQSESKCSFRPYVRIDSSRELASHCTIVNRPEEEQLLIQSSKTSLVKVKNLVTVTKAIPHSSVMLQGPLVNKRQTDRCVLCCLCRKPANYRELGDLCGPYYSEDSIPRKTLSSVYQDDFRQSRDREKCKMGDCSAESTDVLKGEGGKNLLQEGTYEGDFGQLKRERRTQLRSRLGLRIRCKRLQLLHRGAGGAAPSAGEEVCDFALQRLQLEAETKEHWAHEACTIWTNGVILVASKLYGLREAAQHSTVTKCSKCQIEGASIECSWSNCTHKYHYVCAKETDWSPGHGFNLDSLDFQVAVSPGHAALAKRTRQ</sequence>
<keyword evidence="8" id="KW-1185">Reference proteome</keyword>
<organism evidence="7 8">
    <name type="scientific">Electrophorus voltai</name>
    <dbReference type="NCBI Taxonomy" id="2609070"/>
    <lineage>
        <taxon>Eukaryota</taxon>
        <taxon>Metazoa</taxon>
        <taxon>Chordata</taxon>
        <taxon>Craniata</taxon>
        <taxon>Vertebrata</taxon>
        <taxon>Euteleostomi</taxon>
        <taxon>Actinopterygii</taxon>
        <taxon>Neopterygii</taxon>
        <taxon>Teleostei</taxon>
        <taxon>Ostariophysi</taxon>
        <taxon>Gymnotiformes</taxon>
        <taxon>Gymnotoidei</taxon>
        <taxon>Gymnotidae</taxon>
        <taxon>Electrophorus</taxon>
    </lineage>
</organism>
<feature type="region of interest" description="Disordered" evidence="5">
    <location>
        <begin position="1142"/>
        <end position="1301"/>
    </location>
</feature>
<dbReference type="Gene3D" id="3.30.40.10">
    <property type="entry name" value="Zinc/RING finger domain, C3HC4 (zinc finger)"/>
    <property type="match status" value="1"/>
</dbReference>
<comment type="caution">
    <text evidence="7">The sequence shown here is derived from an EMBL/GenBank/DDBJ whole genome shotgun (WGS) entry which is preliminary data.</text>
</comment>
<feature type="compositionally biased region" description="Basic and acidic residues" evidence="5">
    <location>
        <begin position="960"/>
        <end position="974"/>
    </location>
</feature>
<dbReference type="Pfam" id="PF13832">
    <property type="entry name" value="zf-HC5HC2H_2"/>
    <property type="match status" value="1"/>
</dbReference>
<feature type="compositionally biased region" description="Basic and acidic residues" evidence="5">
    <location>
        <begin position="1002"/>
        <end position="1015"/>
    </location>
</feature>
<feature type="region of interest" description="Disordered" evidence="5">
    <location>
        <begin position="1645"/>
        <end position="1751"/>
    </location>
</feature>
<feature type="compositionally biased region" description="Low complexity" evidence="5">
    <location>
        <begin position="493"/>
        <end position="506"/>
    </location>
</feature>
<feature type="compositionally biased region" description="Basic and acidic residues" evidence="5">
    <location>
        <begin position="1725"/>
        <end position="1740"/>
    </location>
</feature>
<reference evidence="7" key="1">
    <citation type="submission" date="2023-03" db="EMBL/GenBank/DDBJ databases">
        <title>Electrophorus voltai genome.</title>
        <authorList>
            <person name="Bian C."/>
        </authorList>
    </citation>
    <scope>NUCLEOTIDE SEQUENCE</scope>
    <source>
        <strain evidence="7">CB-2022</strain>
        <tissue evidence="7">Muscle</tissue>
    </source>
</reference>
<feature type="compositionally biased region" description="Pro residues" evidence="5">
    <location>
        <begin position="52"/>
        <end position="62"/>
    </location>
</feature>
<feature type="compositionally biased region" description="Polar residues" evidence="5">
    <location>
        <begin position="700"/>
        <end position="715"/>
    </location>
</feature>
<feature type="domain" description="PHD-type" evidence="6">
    <location>
        <begin position="1982"/>
        <end position="2092"/>
    </location>
</feature>
<proteinExistence type="predicted"/>
<dbReference type="GO" id="GO:0032922">
    <property type="term" value="P:circadian regulation of gene expression"/>
    <property type="evidence" value="ECO:0007669"/>
    <property type="project" value="TreeGrafter"/>
</dbReference>
<feature type="compositionally biased region" description="Pro residues" evidence="5">
    <location>
        <begin position="1685"/>
        <end position="1694"/>
    </location>
</feature>
<feature type="compositionally biased region" description="Polar residues" evidence="5">
    <location>
        <begin position="460"/>
        <end position="483"/>
    </location>
</feature>
<feature type="compositionally biased region" description="Basic residues" evidence="5">
    <location>
        <begin position="1714"/>
        <end position="1724"/>
    </location>
</feature>
<accession>A0AAD9DXT3</accession>
<evidence type="ECO:0000256" key="2">
    <source>
        <dbReference type="ARBA" id="ARBA00022723"/>
    </source>
</evidence>
<evidence type="ECO:0000256" key="3">
    <source>
        <dbReference type="ARBA" id="ARBA00022771"/>
    </source>
</evidence>
<feature type="region of interest" description="Disordered" evidence="5">
    <location>
        <begin position="31"/>
        <end position="72"/>
    </location>
</feature>
<dbReference type="PANTHER" id="PTHR14955">
    <property type="entry name" value="RETINOIC ACID INDUCED 1/TRANSCRIPTION FACTOR 20"/>
    <property type="match status" value="1"/>
</dbReference>
<feature type="compositionally biased region" description="Basic residues" evidence="5">
    <location>
        <begin position="1741"/>
        <end position="1751"/>
    </location>
</feature>
<evidence type="ECO:0000259" key="6">
    <source>
        <dbReference type="PROSITE" id="PS51805"/>
    </source>
</evidence>
<dbReference type="InterPro" id="IPR052440">
    <property type="entry name" value="Trans_Reg/Chrom_Remod"/>
</dbReference>
<dbReference type="PANTHER" id="PTHR14955:SF6">
    <property type="entry name" value="RETINOIC ACID-INDUCED PROTEIN 1"/>
    <property type="match status" value="1"/>
</dbReference>